<accession>A0ACC0YS48</accession>
<reference evidence="2" key="1">
    <citation type="journal article" date="2023" name="G3 (Bethesda)">
        <title>Genome assembly and association tests identify interacting loci associated with vigor, precocity, and sex in interspecific pistachio rootstocks.</title>
        <authorList>
            <person name="Palmer W."/>
            <person name="Jacygrad E."/>
            <person name="Sagayaradj S."/>
            <person name="Cavanaugh K."/>
            <person name="Han R."/>
            <person name="Bertier L."/>
            <person name="Beede B."/>
            <person name="Kafkas S."/>
            <person name="Golino D."/>
            <person name="Preece J."/>
            <person name="Michelmore R."/>
        </authorList>
    </citation>
    <scope>NUCLEOTIDE SEQUENCE [LARGE SCALE GENOMIC DNA]</scope>
</reference>
<proteinExistence type="predicted"/>
<dbReference type="EMBL" id="CM047740">
    <property type="protein sequence ID" value="KAJ0040404.1"/>
    <property type="molecule type" value="Genomic_DNA"/>
</dbReference>
<name>A0ACC0YS48_9ROSI</name>
<keyword evidence="2" id="KW-1185">Reference proteome</keyword>
<evidence type="ECO:0000313" key="2">
    <source>
        <dbReference type="Proteomes" id="UP001163603"/>
    </source>
</evidence>
<dbReference type="Proteomes" id="UP001163603">
    <property type="component" value="Chromosome 5"/>
</dbReference>
<organism evidence="1 2">
    <name type="scientific">Pistacia integerrima</name>
    <dbReference type="NCBI Taxonomy" id="434235"/>
    <lineage>
        <taxon>Eukaryota</taxon>
        <taxon>Viridiplantae</taxon>
        <taxon>Streptophyta</taxon>
        <taxon>Embryophyta</taxon>
        <taxon>Tracheophyta</taxon>
        <taxon>Spermatophyta</taxon>
        <taxon>Magnoliopsida</taxon>
        <taxon>eudicotyledons</taxon>
        <taxon>Gunneridae</taxon>
        <taxon>Pentapetalae</taxon>
        <taxon>rosids</taxon>
        <taxon>malvids</taxon>
        <taxon>Sapindales</taxon>
        <taxon>Anacardiaceae</taxon>
        <taxon>Pistacia</taxon>
    </lineage>
</organism>
<evidence type="ECO:0000313" key="1">
    <source>
        <dbReference type="EMBL" id="KAJ0040404.1"/>
    </source>
</evidence>
<comment type="caution">
    <text evidence="1">The sequence shown here is derived from an EMBL/GenBank/DDBJ whole genome shotgun (WGS) entry which is preliminary data.</text>
</comment>
<protein>
    <submittedName>
        <fullName evidence="1">Uncharacterized protein</fullName>
    </submittedName>
</protein>
<sequence>MEIIQNNNTAEEVFHREYKSDFKYHQPMKTRFYLEPKDCPPLEEVIKQHALPFLPAKSLCRFRAVSKEWNRWISSPFLAHMQTTHFKDISGLLCQSPYSDPSFISFNRDAYSIPSPSLEFLPERVCIRATCNGLVCCQSRNDEFVYYMCNPVTEDWEVLPEPNLCHTPETAIALAFDPTALNFSANYWIVCAVPVTLNGFSVLFFEIYSKSSNSWRVADTICGEPIALNLSRNGFYMKNVVYWKTLTGPVLAFDLKNELYGILPLLSSIESHGALMQMYGELCYILPQIQDGECMLNVYGNVAMGLKCVIPLKSEVVGETVSDCRVLTCVNDDMLIILLPRRVIGYHVREQKVELLSEERTEDFETFLPYINSLVAVHR</sequence>
<gene>
    <name evidence="1" type="ORF">Pint_28261</name>
</gene>